<proteinExistence type="inferred from homology"/>
<comment type="caution">
    <text evidence="8">The sequence shown here is derived from an EMBL/GenBank/DDBJ whole genome shotgun (WGS) entry which is preliminary data.</text>
</comment>
<evidence type="ECO:0000259" key="7">
    <source>
        <dbReference type="PROSITE" id="PS51910"/>
    </source>
</evidence>
<dbReference type="InterPro" id="IPR050314">
    <property type="entry name" value="Glycosyl_Hydrlase_18"/>
</dbReference>
<dbReference type="AlphaFoldDB" id="A0A5N5MC86"/>
<dbReference type="CDD" id="cd02879">
    <property type="entry name" value="GH18_plant_chitinase_class_V"/>
    <property type="match status" value="1"/>
</dbReference>
<evidence type="ECO:0000256" key="4">
    <source>
        <dbReference type="ARBA" id="ARBA00023180"/>
    </source>
</evidence>
<dbReference type="GO" id="GO:0004568">
    <property type="term" value="F:chitinase activity"/>
    <property type="evidence" value="ECO:0007669"/>
    <property type="project" value="TreeGrafter"/>
</dbReference>
<keyword evidence="5" id="KW-0326">Glycosidase</keyword>
<dbReference type="Proteomes" id="UP000326939">
    <property type="component" value="Chromosome 6"/>
</dbReference>
<dbReference type="PANTHER" id="PTHR11177">
    <property type="entry name" value="CHITINASE"/>
    <property type="match status" value="1"/>
</dbReference>
<gene>
    <name evidence="8" type="ORF">DKX38_010125</name>
</gene>
<feature type="chain" id="PRO_5024428755" description="GH18 domain-containing protein" evidence="6">
    <location>
        <begin position="24"/>
        <end position="366"/>
    </location>
</feature>
<dbReference type="GO" id="GO:0006032">
    <property type="term" value="P:chitin catabolic process"/>
    <property type="evidence" value="ECO:0007669"/>
    <property type="project" value="TreeGrafter"/>
</dbReference>
<evidence type="ECO:0000256" key="6">
    <source>
        <dbReference type="SAM" id="SignalP"/>
    </source>
</evidence>
<feature type="domain" description="GH18" evidence="7">
    <location>
        <begin position="26"/>
        <end position="366"/>
    </location>
</feature>
<dbReference type="InterPro" id="IPR017853">
    <property type="entry name" value="GH"/>
</dbReference>
<sequence>MAAKTLTFFLTLLFLLQFHSSAGQNAVRAVYWFAGTGFPVSDIDSTLFTHLFCAFAGLNPQTNRVVISSANQAQFSTFTRTVQQKNPSVKTLLSIGGGDANATAFDGMASQAVSRKSFIDSSIGLARSNNFHGLDLDWEYPSTPTHMTNFGLLLAEWRVAVASESRRTGNTPLLLSAAVFRSSDHYTINYPISSISNSLDWINVMAYDFYGPGWSSVTGPPAALYDPRTTKSGSYGVTTWIQAGVAANKIVLGLPFYGRAWKLANANNNGFFAPTVGAAISKEGDIGYAQINNFIAQNGARALYNSSFVSNFCYSGTTWIGYDDRESISAKVTYAKNRGILGYFAWQVGADDKWALSRQAASAWGA</sequence>
<evidence type="ECO:0000256" key="2">
    <source>
        <dbReference type="ARBA" id="ARBA00022729"/>
    </source>
</evidence>
<dbReference type="Gene3D" id="3.10.50.10">
    <property type="match status" value="1"/>
</dbReference>
<comment type="similarity">
    <text evidence="1">Belongs to the glycosyl hydrolase 18 family. Chitinase class V subfamily.</text>
</comment>
<feature type="signal peptide" evidence="6">
    <location>
        <begin position="1"/>
        <end position="23"/>
    </location>
</feature>
<keyword evidence="9" id="KW-1185">Reference proteome</keyword>
<evidence type="ECO:0000256" key="3">
    <source>
        <dbReference type="ARBA" id="ARBA00022801"/>
    </source>
</evidence>
<accession>A0A5N5MC86</accession>
<dbReference type="EMBL" id="VDCV01000006">
    <property type="protein sequence ID" value="KAB5552814.1"/>
    <property type="molecule type" value="Genomic_DNA"/>
</dbReference>
<reference evidence="9" key="1">
    <citation type="journal article" date="2019" name="Gigascience">
        <title>De novo genome assembly of the endangered Acer yangbiense, a plant species with extremely small populations endemic to Yunnan Province, China.</title>
        <authorList>
            <person name="Yang J."/>
            <person name="Wariss H.M."/>
            <person name="Tao L."/>
            <person name="Zhang R."/>
            <person name="Yun Q."/>
            <person name="Hollingsworth P."/>
            <person name="Dao Z."/>
            <person name="Luo G."/>
            <person name="Guo H."/>
            <person name="Ma Y."/>
            <person name="Sun W."/>
        </authorList>
    </citation>
    <scope>NUCLEOTIDE SEQUENCE [LARGE SCALE GENOMIC DNA]</scope>
    <source>
        <strain evidence="9">cv. br00</strain>
    </source>
</reference>
<name>A0A5N5MC86_9ROSI</name>
<dbReference type="InterPro" id="IPR029070">
    <property type="entry name" value="Chitinase_insertion_sf"/>
</dbReference>
<evidence type="ECO:0000256" key="5">
    <source>
        <dbReference type="ARBA" id="ARBA00023295"/>
    </source>
</evidence>
<keyword evidence="3" id="KW-0378">Hydrolase</keyword>
<dbReference type="PANTHER" id="PTHR11177:SF395">
    <property type="entry name" value="GH18 DOMAIN-CONTAINING PROTEIN"/>
    <property type="match status" value="1"/>
</dbReference>
<dbReference type="PROSITE" id="PS51910">
    <property type="entry name" value="GH18_2"/>
    <property type="match status" value="1"/>
</dbReference>
<dbReference type="FunFam" id="3.20.20.80:FF:000091">
    <property type="entry name" value="Class V chitinase CHIT5"/>
    <property type="match status" value="1"/>
</dbReference>
<evidence type="ECO:0000256" key="1">
    <source>
        <dbReference type="ARBA" id="ARBA00008682"/>
    </source>
</evidence>
<keyword evidence="2 6" id="KW-0732">Signal</keyword>
<evidence type="ECO:0000313" key="9">
    <source>
        <dbReference type="Proteomes" id="UP000326939"/>
    </source>
</evidence>
<dbReference type="InterPro" id="IPR001223">
    <property type="entry name" value="Glyco_hydro18_cat"/>
</dbReference>
<dbReference type="SMART" id="SM00636">
    <property type="entry name" value="Glyco_18"/>
    <property type="match status" value="1"/>
</dbReference>
<keyword evidence="4" id="KW-0325">Glycoprotein</keyword>
<dbReference type="Pfam" id="PF00704">
    <property type="entry name" value="Glyco_hydro_18"/>
    <property type="match status" value="1"/>
</dbReference>
<dbReference type="Gene3D" id="3.20.20.80">
    <property type="entry name" value="Glycosidases"/>
    <property type="match status" value="1"/>
</dbReference>
<dbReference type="GO" id="GO:0005975">
    <property type="term" value="P:carbohydrate metabolic process"/>
    <property type="evidence" value="ECO:0007669"/>
    <property type="project" value="InterPro"/>
</dbReference>
<dbReference type="InterPro" id="IPR011583">
    <property type="entry name" value="Chitinase_II/V-like_cat"/>
</dbReference>
<dbReference type="SUPFAM" id="SSF51445">
    <property type="entry name" value="(Trans)glycosidases"/>
    <property type="match status" value="1"/>
</dbReference>
<dbReference type="SUPFAM" id="SSF54556">
    <property type="entry name" value="Chitinase insertion domain"/>
    <property type="match status" value="1"/>
</dbReference>
<dbReference type="FunFam" id="3.10.50.10:FF:000003">
    <property type="entry name" value="Class V chitinase CHIT5b"/>
    <property type="match status" value="1"/>
</dbReference>
<dbReference type="GO" id="GO:0008061">
    <property type="term" value="F:chitin binding"/>
    <property type="evidence" value="ECO:0007669"/>
    <property type="project" value="InterPro"/>
</dbReference>
<evidence type="ECO:0000313" key="8">
    <source>
        <dbReference type="EMBL" id="KAB5552814.1"/>
    </source>
</evidence>
<dbReference type="GO" id="GO:0005576">
    <property type="term" value="C:extracellular region"/>
    <property type="evidence" value="ECO:0007669"/>
    <property type="project" value="TreeGrafter"/>
</dbReference>
<organism evidence="8 9">
    <name type="scientific">Salix brachista</name>
    <dbReference type="NCBI Taxonomy" id="2182728"/>
    <lineage>
        <taxon>Eukaryota</taxon>
        <taxon>Viridiplantae</taxon>
        <taxon>Streptophyta</taxon>
        <taxon>Embryophyta</taxon>
        <taxon>Tracheophyta</taxon>
        <taxon>Spermatophyta</taxon>
        <taxon>Magnoliopsida</taxon>
        <taxon>eudicotyledons</taxon>
        <taxon>Gunneridae</taxon>
        <taxon>Pentapetalae</taxon>
        <taxon>rosids</taxon>
        <taxon>fabids</taxon>
        <taxon>Malpighiales</taxon>
        <taxon>Salicaceae</taxon>
        <taxon>Saliceae</taxon>
        <taxon>Salix</taxon>
    </lineage>
</organism>
<protein>
    <recommendedName>
        <fullName evidence="7">GH18 domain-containing protein</fullName>
    </recommendedName>
</protein>